<dbReference type="EnsemblMetazoa" id="HelroT188705">
    <property type="protein sequence ID" value="HelroP188705"/>
    <property type="gene ID" value="HelroG188705"/>
</dbReference>
<dbReference type="PROSITE" id="PS50002">
    <property type="entry name" value="SH3"/>
    <property type="match status" value="3"/>
</dbReference>
<feature type="domain" description="Fibronectin type-III" evidence="7">
    <location>
        <begin position="242"/>
        <end position="327"/>
    </location>
</feature>
<dbReference type="SUPFAM" id="SSF49265">
    <property type="entry name" value="Fibronectin type III"/>
    <property type="match status" value="1"/>
</dbReference>
<feature type="region of interest" description="Disordered" evidence="5">
    <location>
        <begin position="903"/>
        <end position="931"/>
    </location>
</feature>
<feature type="compositionally biased region" description="Low complexity" evidence="5">
    <location>
        <begin position="13"/>
        <end position="24"/>
    </location>
</feature>
<feature type="compositionally biased region" description="Basic and acidic residues" evidence="5">
    <location>
        <begin position="1"/>
        <end position="12"/>
    </location>
</feature>
<gene>
    <name evidence="9" type="primary">20210997</name>
    <name evidence="8" type="ORF">HELRODRAFT_188705</name>
</gene>
<feature type="compositionally biased region" description="Polar residues" evidence="5">
    <location>
        <begin position="913"/>
        <end position="930"/>
    </location>
</feature>
<feature type="region of interest" description="Disordered" evidence="5">
    <location>
        <begin position="958"/>
        <end position="1043"/>
    </location>
</feature>
<feature type="domain" description="SH3" evidence="6">
    <location>
        <begin position="790"/>
        <end position="857"/>
    </location>
</feature>
<dbReference type="HOGENOM" id="CLU_001979_0_0_1"/>
<dbReference type="Gene3D" id="2.60.40.10">
    <property type="entry name" value="Immunoglobulins"/>
    <property type="match status" value="1"/>
</dbReference>
<evidence type="ECO:0000256" key="5">
    <source>
        <dbReference type="SAM" id="MobiDB-lite"/>
    </source>
</evidence>
<proteinExistence type="inferred from homology"/>
<dbReference type="InterPro" id="IPR003961">
    <property type="entry name" value="FN3_dom"/>
</dbReference>
<organism evidence="9 10">
    <name type="scientific">Helobdella robusta</name>
    <name type="common">Californian leech</name>
    <dbReference type="NCBI Taxonomy" id="6412"/>
    <lineage>
        <taxon>Eukaryota</taxon>
        <taxon>Metazoa</taxon>
        <taxon>Spiralia</taxon>
        <taxon>Lophotrochozoa</taxon>
        <taxon>Annelida</taxon>
        <taxon>Clitellata</taxon>
        <taxon>Hirudinea</taxon>
        <taxon>Rhynchobdellida</taxon>
        <taxon>Glossiphoniidae</taxon>
        <taxon>Helobdella</taxon>
    </lineage>
</organism>
<feature type="compositionally biased region" description="Polar residues" evidence="5">
    <location>
        <begin position="522"/>
        <end position="540"/>
    </location>
</feature>
<dbReference type="PANTHER" id="PTHR14234:SF19">
    <property type="entry name" value="RIM-BINDING PROTEIN, ISOFORM F"/>
    <property type="match status" value="1"/>
</dbReference>
<dbReference type="InterPro" id="IPR040325">
    <property type="entry name" value="RIMBP1/2/3"/>
</dbReference>
<dbReference type="CDD" id="cd00063">
    <property type="entry name" value="FN3"/>
    <property type="match status" value="1"/>
</dbReference>
<dbReference type="Pfam" id="PF07653">
    <property type="entry name" value="SH3_2"/>
    <property type="match status" value="2"/>
</dbReference>
<evidence type="ECO:0000256" key="2">
    <source>
        <dbReference type="ARBA" id="ARBA00022443"/>
    </source>
</evidence>
<evidence type="ECO:0000256" key="1">
    <source>
        <dbReference type="ARBA" id="ARBA00010749"/>
    </source>
</evidence>
<reference evidence="8 10" key="2">
    <citation type="journal article" date="2013" name="Nature">
        <title>Insights into bilaterian evolution from three spiralian genomes.</title>
        <authorList>
            <person name="Simakov O."/>
            <person name="Marletaz F."/>
            <person name="Cho S.J."/>
            <person name="Edsinger-Gonzales E."/>
            <person name="Havlak P."/>
            <person name="Hellsten U."/>
            <person name="Kuo D.H."/>
            <person name="Larsson T."/>
            <person name="Lv J."/>
            <person name="Arendt D."/>
            <person name="Savage R."/>
            <person name="Osoegawa K."/>
            <person name="de Jong P."/>
            <person name="Grimwood J."/>
            <person name="Chapman J.A."/>
            <person name="Shapiro H."/>
            <person name="Aerts A."/>
            <person name="Otillar R.P."/>
            <person name="Terry A.Y."/>
            <person name="Boore J.L."/>
            <person name="Grigoriev I.V."/>
            <person name="Lindberg D.R."/>
            <person name="Seaver E.C."/>
            <person name="Weisblat D.A."/>
            <person name="Putnam N.H."/>
            <person name="Rokhsar D.S."/>
        </authorList>
    </citation>
    <scope>NUCLEOTIDE SEQUENCE</scope>
</reference>
<dbReference type="Pfam" id="PF14604">
    <property type="entry name" value="SH3_9"/>
    <property type="match status" value="1"/>
</dbReference>
<dbReference type="InterPro" id="IPR036028">
    <property type="entry name" value="SH3-like_dom_sf"/>
</dbReference>
<feature type="region of interest" description="Disordered" evidence="5">
    <location>
        <begin position="1"/>
        <end position="24"/>
    </location>
</feature>
<dbReference type="FunFam" id="2.30.30.40:FF:000023">
    <property type="entry name" value="RIMS-binding protein 2 isoform F"/>
    <property type="match status" value="1"/>
</dbReference>
<dbReference type="OrthoDB" id="4158657at2759"/>
<evidence type="ECO:0000313" key="8">
    <source>
        <dbReference type="EMBL" id="ESO02429.1"/>
    </source>
</evidence>
<evidence type="ECO:0008006" key="11">
    <source>
        <dbReference type="Google" id="ProtNLM"/>
    </source>
</evidence>
<dbReference type="Proteomes" id="UP000015101">
    <property type="component" value="Unassembled WGS sequence"/>
</dbReference>
<reference evidence="10" key="1">
    <citation type="submission" date="2012-12" db="EMBL/GenBank/DDBJ databases">
        <authorList>
            <person name="Hellsten U."/>
            <person name="Grimwood J."/>
            <person name="Chapman J.A."/>
            <person name="Shapiro H."/>
            <person name="Aerts A."/>
            <person name="Otillar R.P."/>
            <person name="Terry A.Y."/>
            <person name="Boore J.L."/>
            <person name="Simakov O."/>
            <person name="Marletaz F."/>
            <person name="Cho S.-J."/>
            <person name="Edsinger-Gonzales E."/>
            <person name="Havlak P."/>
            <person name="Kuo D.-H."/>
            <person name="Larsson T."/>
            <person name="Lv J."/>
            <person name="Arendt D."/>
            <person name="Savage R."/>
            <person name="Osoegawa K."/>
            <person name="de Jong P."/>
            <person name="Lindberg D.R."/>
            <person name="Seaver E.C."/>
            <person name="Weisblat D.A."/>
            <person name="Putnam N.H."/>
            <person name="Grigoriev I.V."/>
            <person name="Rokhsar D.S."/>
        </authorList>
    </citation>
    <scope>NUCLEOTIDE SEQUENCE</scope>
</reference>
<dbReference type="SUPFAM" id="SSF50044">
    <property type="entry name" value="SH3-domain"/>
    <property type="match status" value="3"/>
</dbReference>
<accession>T1FQA0</accession>
<dbReference type="InterPro" id="IPR057884">
    <property type="entry name" value="FN3_RIM-BP1/2/3"/>
</dbReference>
<dbReference type="OMA" id="QHTVCIN"/>
<feature type="compositionally biased region" description="Acidic residues" evidence="5">
    <location>
        <begin position="505"/>
        <end position="518"/>
    </location>
</feature>
<dbReference type="RefSeq" id="XP_009019837.1">
    <property type="nucleotide sequence ID" value="XM_009021589.1"/>
</dbReference>
<feature type="domain" description="SH3" evidence="6">
    <location>
        <begin position="646"/>
        <end position="714"/>
    </location>
</feature>
<protein>
    <recommendedName>
        <fullName evidence="11">RIMS-binding protein 2</fullName>
    </recommendedName>
</protein>
<evidence type="ECO:0000313" key="9">
    <source>
        <dbReference type="EnsemblMetazoa" id="HelroP188705"/>
    </source>
</evidence>
<keyword evidence="10" id="KW-1185">Reference proteome</keyword>
<evidence type="ECO:0000259" key="7">
    <source>
        <dbReference type="PROSITE" id="PS50853"/>
    </source>
</evidence>
<dbReference type="InterPro" id="IPR013783">
    <property type="entry name" value="Ig-like_fold"/>
</dbReference>
<dbReference type="CDD" id="cd12014">
    <property type="entry name" value="SH3_RIM-BP_1"/>
    <property type="match status" value="1"/>
</dbReference>
<feature type="domain" description="SH3" evidence="6">
    <location>
        <begin position="30"/>
        <end position="98"/>
    </location>
</feature>
<dbReference type="SMART" id="SM00326">
    <property type="entry name" value="SH3"/>
    <property type="match status" value="3"/>
</dbReference>
<dbReference type="CTD" id="20210997"/>
<dbReference type="GO" id="GO:0007274">
    <property type="term" value="P:neuromuscular synaptic transmission"/>
    <property type="evidence" value="ECO:0000318"/>
    <property type="project" value="GO_Central"/>
</dbReference>
<sequence>METVHFKTDARTITDNGNNTNNNDITNSRYDFQVFVAKFTYDPFHLSPNDNPDAELSFLAGDYLFIYGDVDEDGYYEGELMDGKKGLVPSNYVEKVPDDDLKDLDRGETNGYEYDVIGDGPPVGIETTEQPVITEIIDKLSIVPPPKDLHQERQLSCSYVVAWFSPEESILAAENIYIESYNVYCNDQLVCTIPRGDRTKALLEKLDTTKSHRVSVRAVASDGRMSCEQLCSITIGKNARLAPSAIEVVDIAKRSATVQWCVASSYLQHRVNVDERWDHILAPGVFKCLISGLPPNSSHTVSISCEVNNNEERAFASSSVSFVTLPRDFPDPPSEVQADIGPQKGTILVTWVPAYKEPLDAKHKRTNITGYNVYIDGAKVKQLLSPTSDHVVLNWKSFQTSSNEPRKLTIRTTTDRWESPDSTPPTTLSTALVQEVVKGRPINCYQGGDSIRDSGYGIDEKFDDYDGVGCSSGGGILGAGSSSTTRYEVIGSGGRHIVSKRNIASEEEEEEDDDDDDEQITRESSLSESSTDRAINQSDNSKLKDKKTQTSPKLLKSLDNNNNNNNNNNISNNVNMVSKSTTTTLRKKRDSCVGSDDVMPLQQQQQLRYSDAATTTNTFRKKDSKIKPAYEEDSLLGSDIEKVDMNRVRLFVGLFDYNPLSMSPNQDCSNEELPFCEGQLIKVIGDKDADGFYMGESNGMKGLIPSNMVTEVLVYNPLTAEQLLKDNLALCRSKNSSQKSKTLSIGNSKKLPQYPVMQGGKEKNGAYVGGSGGVYRDGWSSGARIALSNNRPRRMVAIYNYNPDKNLPATDTEYELCLKQGDRVLIFGEPDEDGYIKAEIGSRKGLVPLNYLRPATPISRPPNPHYPPKSKMGGYRSEGGKMLPPYGGVGGKYRGDVSNMNRMAGKYGVGQPGQFSQGQPHDGTVSQQQSFYDQGQDYGQAQQEFQLDYQQQQQPQQQQLQQQVYPQHQQQQQQHQQQPYQQPIQAPYQQHHQQQQQLQPQQHHQQLQQLPQQPPFPQQQHQQQQPHLPPTMPAQNYCSISTL</sequence>
<dbReference type="eggNOG" id="KOG3632">
    <property type="taxonomic scope" value="Eukaryota"/>
</dbReference>
<feature type="compositionally biased region" description="Low complexity" evidence="5">
    <location>
        <begin position="560"/>
        <end position="575"/>
    </location>
</feature>
<dbReference type="PROSITE" id="PS50853">
    <property type="entry name" value="FN3"/>
    <property type="match status" value="1"/>
</dbReference>
<dbReference type="InParanoid" id="T1FQA0"/>
<dbReference type="KEGG" id="hro:HELRODRAFT_188705"/>
<evidence type="ECO:0000256" key="3">
    <source>
        <dbReference type="ARBA" id="ARBA00022737"/>
    </source>
</evidence>
<feature type="compositionally biased region" description="Low complexity" evidence="5">
    <location>
        <begin position="958"/>
        <end position="1011"/>
    </location>
</feature>
<keyword evidence="3" id="KW-0677">Repeat</keyword>
<comment type="similarity">
    <text evidence="1">Belongs to the RIMBP family.</text>
</comment>
<dbReference type="GeneID" id="20210997"/>
<dbReference type="STRING" id="6412.T1FQA0"/>
<keyword evidence="2 4" id="KW-0728">SH3 domain</keyword>
<dbReference type="Gene3D" id="2.30.30.40">
    <property type="entry name" value="SH3 Domains"/>
    <property type="match status" value="3"/>
</dbReference>
<dbReference type="EMBL" id="KB096742">
    <property type="protein sequence ID" value="ESO02429.1"/>
    <property type="molecule type" value="Genomic_DNA"/>
</dbReference>
<evidence type="ECO:0000256" key="4">
    <source>
        <dbReference type="PROSITE-ProRule" id="PRU00192"/>
    </source>
</evidence>
<dbReference type="EMBL" id="AMQM01000881">
    <property type="status" value="NOT_ANNOTATED_CDS"/>
    <property type="molecule type" value="Genomic_DNA"/>
</dbReference>
<dbReference type="FunCoup" id="T1FQA0">
    <property type="interactions" value="23"/>
</dbReference>
<evidence type="ECO:0000259" key="6">
    <source>
        <dbReference type="PROSITE" id="PS50002"/>
    </source>
</evidence>
<dbReference type="InterPro" id="IPR036116">
    <property type="entry name" value="FN3_sf"/>
</dbReference>
<dbReference type="InterPro" id="IPR001452">
    <property type="entry name" value="SH3_domain"/>
</dbReference>
<reference evidence="9" key="3">
    <citation type="submission" date="2015-06" db="UniProtKB">
        <authorList>
            <consortium name="EnsemblMetazoa"/>
        </authorList>
    </citation>
    <scope>IDENTIFICATION</scope>
</reference>
<dbReference type="Pfam" id="PF25523">
    <property type="entry name" value="Ig_RIMBP2"/>
    <property type="match status" value="1"/>
</dbReference>
<dbReference type="PANTHER" id="PTHR14234">
    <property type="entry name" value="RIM BINDING PROTEIN-RELATED"/>
    <property type="match status" value="1"/>
</dbReference>
<evidence type="ECO:0000313" key="10">
    <source>
        <dbReference type="Proteomes" id="UP000015101"/>
    </source>
</evidence>
<feature type="region of interest" description="Disordered" evidence="5">
    <location>
        <begin position="498"/>
        <end position="576"/>
    </location>
</feature>
<feature type="region of interest" description="Disordered" evidence="5">
    <location>
        <begin position="856"/>
        <end position="875"/>
    </location>
</feature>
<feature type="compositionally biased region" description="Polar residues" evidence="5">
    <location>
        <begin position="1033"/>
        <end position="1043"/>
    </location>
</feature>
<dbReference type="CDD" id="cd12012">
    <property type="entry name" value="SH3_RIM-BP_2"/>
    <property type="match status" value="1"/>
</dbReference>
<dbReference type="GO" id="GO:0045202">
    <property type="term" value="C:synapse"/>
    <property type="evidence" value="ECO:0007669"/>
    <property type="project" value="GOC"/>
</dbReference>
<name>T1FQA0_HELRO</name>
<dbReference type="FunFam" id="2.30.30.40:FF:000006">
    <property type="entry name" value="RIMS-binding protein 2 isoform X1"/>
    <property type="match status" value="1"/>
</dbReference>
<dbReference type="AlphaFoldDB" id="T1FQA0"/>
<dbReference type="InterPro" id="IPR035753">
    <property type="entry name" value="RIM-BP_SH3_2"/>
</dbReference>